<evidence type="ECO:0000313" key="2">
    <source>
        <dbReference type="EMBL" id="CAA9366990.1"/>
    </source>
</evidence>
<dbReference type="AlphaFoldDB" id="A0A6J4MRS3"/>
<proteinExistence type="predicted"/>
<feature type="region of interest" description="Disordered" evidence="1">
    <location>
        <begin position="16"/>
        <end position="37"/>
    </location>
</feature>
<organism evidence="2">
    <name type="scientific">uncultured Nocardioidaceae bacterium</name>
    <dbReference type="NCBI Taxonomy" id="253824"/>
    <lineage>
        <taxon>Bacteria</taxon>
        <taxon>Bacillati</taxon>
        <taxon>Actinomycetota</taxon>
        <taxon>Actinomycetes</taxon>
        <taxon>Propionibacteriales</taxon>
        <taxon>Nocardioidaceae</taxon>
        <taxon>environmental samples</taxon>
    </lineage>
</organism>
<reference evidence="2" key="1">
    <citation type="submission" date="2020-02" db="EMBL/GenBank/DDBJ databases">
        <authorList>
            <person name="Meier V. D."/>
        </authorList>
    </citation>
    <scope>NUCLEOTIDE SEQUENCE</scope>
    <source>
        <strain evidence="2">AVDCRST_MAG34</strain>
    </source>
</reference>
<protein>
    <submittedName>
        <fullName evidence="2">Uncharacterized protein</fullName>
    </submittedName>
</protein>
<name>A0A6J4MRS3_9ACTN</name>
<gene>
    <name evidence="2" type="ORF">AVDCRST_MAG34-3060</name>
</gene>
<evidence type="ECO:0000256" key="1">
    <source>
        <dbReference type="SAM" id="MobiDB-lite"/>
    </source>
</evidence>
<feature type="compositionally biased region" description="Low complexity" evidence="1">
    <location>
        <begin position="19"/>
        <end position="29"/>
    </location>
</feature>
<sequence length="53" mass="6010">MNESMPLNDYYVSTLPVEASSPRHPAPRSSAHRRTVRRAVASRLHRLADHLDS</sequence>
<accession>A0A6J4MRS3</accession>
<dbReference type="EMBL" id="CADCUI010000086">
    <property type="protein sequence ID" value="CAA9366990.1"/>
    <property type="molecule type" value="Genomic_DNA"/>
</dbReference>